<evidence type="ECO:0000256" key="6">
    <source>
        <dbReference type="ARBA" id="ARBA00023180"/>
    </source>
</evidence>
<dbReference type="Proteomes" id="UP000324629">
    <property type="component" value="Unassembled WGS sequence"/>
</dbReference>
<feature type="transmembrane region" description="Helical" evidence="8">
    <location>
        <begin position="807"/>
        <end position="828"/>
    </location>
</feature>
<feature type="coiled-coil region" evidence="7">
    <location>
        <begin position="719"/>
        <end position="775"/>
    </location>
</feature>
<dbReference type="EMBL" id="QNGE01003053">
    <property type="protein sequence ID" value="KAA3674569.1"/>
    <property type="molecule type" value="Genomic_DNA"/>
</dbReference>
<evidence type="ECO:0000256" key="2">
    <source>
        <dbReference type="ARBA" id="ARBA00006058"/>
    </source>
</evidence>
<organism evidence="9 10">
    <name type="scientific">Paragonimus westermani</name>
    <dbReference type="NCBI Taxonomy" id="34504"/>
    <lineage>
        <taxon>Eukaryota</taxon>
        <taxon>Metazoa</taxon>
        <taxon>Spiralia</taxon>
        <taxon>Lophotrochozoa</taxon>
        <taxon>Platyhelminthes</taxon>
        <taxon>Trematoda</taxon>
        <taxon>Digenea</taxon>
        <taxon>Plagiorchiida</taxon>
        <taxon>Troglotremata</taxon>
        <taxon>Troglotrematidae</taxon>
        <taxon>Paragonimus</taxon>
    </lineage>
</organism>
<feature type="transmembrane region" description="Helical" evidence="8">
    <location>
        <begin position="136"/>
        <end position="158"/>
    </location>
</feature>
<evidence type="ECO:0008006" key="11">
    <source>
        <dbReference type="Google" id="ProtNLM"/>
    </source>
</evidence>
<keyword evidence="5 8" id="KW-0472">Membrane</keyword>
<keyword evidence="3 8" id="KW-0812">Transmembrane</keyword>
<protein>
    <recommendedName>
        <fullName evidence="11">Prominin</fullName>
    </recommendedName>
</protein>
<evidence type="ECO:0000313" key="10">
    <source>
        <dbReference type="Proteomes" id="UP000324629"/>
    </source>
</evidence>
<accession>A0A5J4NH11</accession>
<evidence type="ECO:0000256" key="4">
    <source>
        <dbReference type="ARBA" id="ARBA00022989"/>
    </source>
</evidence>
<name>A0A5J4NH11_9TREM</name>
<dbReference type="InterPro" id="IPR008795">
    <property type="entry name" value="Prominin"/>
</dbReference>
<evidence type="ECO:0000256" key="5">
    <source>
        <dbReference type="ARBA" id="ARBA00023136"/>
    </source>
</evidence>
<gene>
    <name evidence="9" type="ORF">DEA37_0010540</name>
</gene>
<evidence type="ECO:0000313" key="9">
    <source>
        <dbReference type="EMBL" id="KAA3674569.1"/>
    </source>
</evidence>
<evidence type="ECO:0000256" key="1">
    <source>
        <dbReference type="ARBA" id="ARBA00004141"/>
    </source>
</evidence>
<reference evidence="9 10" key="1">
    <citation type="journal article" date="2019" name="Gigascience">
        <title>Whole-genome sequence of the oriental lung fluke Paragonimus westermani.</title>
        <authorList>
            <person name="Oey H."/>
            <person name="Zakrzewski M."/>
            <person name="Narain K."/>
            <person name="Devi K.R."/>
            <person name="Agatsuma T."/>
            <person name="Nawaratna S."/>
            <person name="Gobert G.N."/>
            <person name="Jones M.K."/>
            <person name="Ragan M.A."/>
            <person name="McManus D.P."/>
            <person name="Krause L."/>
        </authorList>
    </citation>
    <scope>NUCLEOTIDE SEQUENCE [LARGE SCALE GENOMIC DNA]</scope>
    <source>
        <strain evidence="9 10">IND2009</strain>
    </source>
</reference>
<evidence type="ECO:0000256" key="8">
    <source>
        <dbReference type="SAM" id="Phobius"/>
    </source>
</evidence>
<feature type="transmembrane region" description="Helical" evidence="8">
    <location>
        <begin position="91"/>
        <end position="115"/>
    </location>
</feature>
<comment type="subcellular location">
    <subcellularLocation>
        <location evidence="1">Membrane</location>
        <topology evidence="1">Multi-pass membrane protein</topology>
    </subcellularLocation>
</comment>
<comment type="similarity">
    <text evidence="2">Belongs to the prominin family.</text>
</comment>
<dbReference type="PANTHER" id="PTHR22730:SF1">
    <property type="entry name" value="PROMININ-LIKE PROTEIN"/>
    <property type="match status" value="1"/>
</dbReference>
<keyword evidence="4 8" id="KW-1133">Transmembrane helix</keyword>
<feature type="transmembrane region" description="Helical" evidence="8">
    <location>
        <begin position="419"/>
        <end position="444"/>
    </location>
</feature>
<feature type="transmembrane region" description="Helical" evidence="8">
    <location>
        <begin position="470"/>
        <end position="502"/>
    </location>
</feature>
<dbReference type="Pfam" id="PF05478">
    <property type="entry name" value="Prominin"/>
    <property type="match status" value="1"/>
</dbReference>
<dbReference type="PANTHER" id="PTHR22730">
    <property type="entry name" value="PROMININ PROM PROTEIN"/>
    <property type="match status" value="1"/>
</dbReference>
<evidence type="ECO:0000256" key="7">
    <source>
        <dbReference type="SAM" id="Coils"/>
    </source>
</evidence>
<proteinExistence type="inferred from homology"/>
<evidence type="ECO:0000256" key="3">
    <source>
        <dbReference type="ARBA" id="ARBA00022692"/>
    </source>
</evidence>
<dbReference type="AlphaFoldDB" id="A0A5J4NH11"/>
<keyword evidence="6" id="KW-0325">Glycoprotein</keyword>
<sequence length="844" mass="93224">MPLSSQTLIVENFVKLTHSLQPYETGGVLNYLFEPVTNATTSEVLLKTATFNSSTIKSLVSNTFLNSGPTFRVFDVLPAEVRPTETGGSNYLLFLAVGAATFLITLALVIATLIIPCLRQRSGSKSKGGKTSYIALGISTLVLLVFAVLCFIFAYLAFDYVAKGVGTSSDTPSGNYSGLRQTLNFLFNETKQLLQEVPGTGRRITNSTLHSVQDSVFKELGFLIPDILDQLLVAYKARDLLDLAREFANGRTGKTINYILSEQGKLVLGIQWFQGNMSEYQKVLNESLITLCPNLPTEDGRRRCRGFTNQLNLYNVNFNTGQLLTEPSKALSDIAVVFGTNMTQLAEKFINLDGKVRKQADTVLAQVRGQLDLQKQFQPLLSIWDNLSGNVLQPVVGQLDKLQPTVDSATKTVANVMPIVGYVLCVIYTLFFVVIIVFLVLIVLEAKKRDLLDSDSINDPKGTPRKSKNLILLGQCLPLFAIVIVPILVVLGAILISVVGVLNNEGCRYVERDTSIRITDAALNLYLKYTWPKLIAEQSIDPEVISLLELPVPQNVYSGLRFTCQKSTNSSAPPGLLPSVGLNNVVNVSAVVHQPEVQRIINDSEKTLIDEILKLNFSDVLSSNLAEFLRSVENITNNLKYANYSSSVDLLRRPIVDVEGIRNYLNQLRQMVSLVPGEPAEVTKIKKTADDTEVTLGKLTQLRESANRLADAFDTLWKSDNLTVQLDKLNSTLSDAQQILNNQTAIVEPVRSVYRKSLQRLSNNLTRDLEQMMTRFTTNVLPCDRLNAILVSLLSVACGSSGILNRIGAYMFMVLLLACPLVLTALLFQLFLRQHQRLCLNPGN</sequence>
<dbReference type="GO" id="GO:0016020">
    <property type="term" value="C:membrane"/>
    <property type="evidence" value="ECO:0007669"/>
    <property type="project" value="UniProtKB-SubCell"/>
</dbReference>
<keyword evidence="10" id="KW-1185">Reference proteome</keyword>
<comment type="caution">
    <text evidence="9">The sequence shown here is derived from an EMBL/GenBank/DDBJ whole genome shotgun (WGS) entry which is preliminary data.</text>
</comment>
<keyword evidence="7" id="KW-0175">Coiled coil</keyword>